<feature type="compositionally biased region" description="Polar residues" evidence="1">
    <location>
        <begin position="1"/>
        <end position="12"/>
    </location>
</feature>
<evidence type="ECO:0000313" key="3">
    <source>
        <dbReference type="Proteomes" id="UP000298663"/>
    </source>
</evidence>
<sequence>MCLSPESATEAANTEADGGRKELVQRGARVGGIRLLGQQEPKLGPFVFPQIRVRCDPGGRYVACCRTSRVQNSDKSSRIELITKNGPESREQQRRTTTFTPKLRRTGIGSEQPGAEPSGWE</sequence>
<accession>A0A4U8UNZ8</accession>
<gene>
    <name evidence="2" type="ORF">L596_002233</name>
</gene>
<reference evidence="2 3" key="1">
    <citation type="journal article" date="2015" name="Genome Biol.">
        <title>Comparative genomics of Steinernema reveals deeply conserved gene regulatory networks.</title>
        <authorList>
            <person name="Dillman A.R."/>
            <person name="Macchietto M."/>
            <person name="Porter C.F."/>
            <person name="Rogers A."/>
            <person name="Williams B."/>
            <person name="Antoshechkin I."/>
            <person name="Lee M.M."/>
            <person name="Goodwin Z."/>
            <person name="Lu X."/>
            <person name="Lewis E.E."/>
            <person name="Goodrich-Blair H."/>
            <person name="Stock S.P."/>
            <person name="Adams B.J."/>
            <person name="Sternberg P.W."/>
            <person name="Mortazavi A."/>
        </authorList>
    </citation>
    <scope>NUCLEOTIDE SEQUENCE [LARGE SCALE GENOMIC DNA]</scope>
    <source>
        <strain evidence="2 3">ALL</strain>
    </source>
</reference>
<proteinExistence type="predicted"/>
<evidence type="ECO:0000313" key="2">
    <source>
        <dbReference type="EMBL" id="TMS34696.1"/>
    </source>
</evidence>
<comment type="caution">
    <text evidence="2">The sequence shown here is derived from an EMBL/GenBank/DDBJ whole genome shotgun (WGS) entry which is preliminary data.</text>
</comment>
<organism evidence="2 3">
    <name type="scientific">Steinernema carpocapsae</name>
    <name type="common">Entomopathogenic nematode</name>
    <dbReference type="NCBI Taxonomy" id="34508"/>
    <lineage>
        <taxon>Eukaryota</taxon>
        <taxon>Metazoa</taxon>
        <taxon>Ecdysozoa</taxon>
        <taxon>Nematoda</taxon>
        <taxon>Chromadorea</taxon>
        <taxon>Rhabditida</taxon>
        <taxon>Tylenchina</taxon>
        <taxon>Panagrolaimomorpha</taxon>
        <taxon>Strongyloidoidea</taxon>
        <taxon>Steinernematidae</taxon>
        <taxon>Steinernema</taxon>
    </lineage>
</organism>
<dbReference type="AlphaFoldDB" id="A0A4U8UNZ8"/>
<dbReference type="EMBL" id="AZBU02000001">
    <property type="protein sequence ID" value="TMS34696.1"/>
    <property type="molecule type" value="Genomic_DNA"/>
</dbReference>
<dbReference type="Proteomes" id="UP000298663">
    <property type="component" value="Unassembled WGS sequence"/>
</dbReference>
<reference evidence="2 3" key="2">
    <citation type="journal article" date="2019" name="G3 (Bethesda)">
        <title>Hybrid Assembly of the Genome of the Entomopathogenic Nematode Steinernema carpocapsae Identifies the X-Chromosome.</title>
        <authorList>
            <person name="Serra L."/>
            <person name="Macchietto M."/>
            <person name="Macias-Munoz A."/>
            <person name="McGill C.J."/>
            <person name="Rodriguez I.M."/>
            <person name="Rodriguez B."/>
            <person name="Murad R."/>
            <person name="Mortazavi A."/>
        </authorList>
    </citation>
    <scope>NUCLEOTIDE SEQUENCE [LARGE SCALE GENOMIC DNA]</scope>
    <source>
        <strain evidence="2 3">ALL</strain>
    </source>
</reference>
<feature type="region of interest" description="Disordered" evidence="1">
    <location>
        <begin position="1"/>
        <end position="23"/>
    </location>
</feature>
<name>A0A4U8UNZ8_STECR</name>
<feature type="region of interest" description="Disordered" evidence="1">
    <location>
        <begin position="72"/>
        <end position="121"/>
    </location>
</feature>
<evidence type="ECO:0000256" key="1">
    <source>
        <dbReference type="SAM" id="MobiDB-lite"/>
    </source>
</evidence>
<protein>
    <submittedName>
        <fullName evidence="2">Uncharacterized protein</fullName>
    </submittedName>
</protein>
<keyword evidence="3" id="KW-1185">Reference proteome</keyword>